<dbReference type="PANTHER" id="PTHR30461:SF23">
    <property type="entry name" value="DNA RECOMBINASE-RELATED"/>
    <property type="match status" value="1"/>
</dbReference>
<dbReference type="GO" id="GO:0000150">
    <property type="term" value="F:DNA strand exchange activity"/>
    <property type="evidence" value="ECO:0007669"/>
    <property type="project" value="InterPro"/>
</dbReference>
<dbReference type="InterPro" id="IPR011109">
    <property type="entry name" value="DNA_bind_recombinase_dom"/>
</dbReference>
<dbReference type="SUPFAM" id="SSF53041">
    <property type="entry name" value="Resolvase-like"/>
    <property type="match status" value="1"/>
</dbReference>
<dbReference type="InterPro" id="IPR006119">
    <property type="entry name" value="Resolv_N"/>
</dbReference>
<comment type="caution">
    <text evidence="3">The sequence shown here is derived from an EMBL/GenBank/DDBJ whole genome shotgun (WGS) entry which is preliminary data.</text>
</comment>
<proteinExistence type="predicted"/>
<dbReference type="Gene3D" id="3.40.50.1390">
    <property type="entry name" value="Resolvase, N-terminal catalytic domain"/>
    <property type="match status" value="1"/>
</dbReference>
<feature type="domain" description="Resolvase/invertase-type recombinase catalytic" evidence="2">
    <location>
        <begin position="13"/>
        <end position="182"/>
    </location>
</feature>
<dbReference type="InterPro" id="IPR025827">
    <property type="entry name" value="Zn_ribbon_recom_dom"/>
</dbReference>
<gene>
    <name evidence="3" type="ORF">THF1A12_90043</name>
</gene>
<dbReference type="Gene3D" id="3.90.1750.20">
    <property type="entry name" value="Putative Large Serine Recombinase, Chain B, Domain 2"/>
    <property type="match status" value="1"/>
</dbReference>
<dbReference type="Proteomes" id="UP001295462">
    <property type="component" value="Unassembled WGS sequence"/>
</dbReference>
<protein>
    <submittedName>
        <fullName evidence="3">Resolvase/invertase-type recombinase catalytic domain-containing protein</fullName>
    </submittedName>
</protein>
<dbReference type="SMART" id="SM00857">
    <property type="entry name" value="Resolvase"/>
    <property type="match status" value="1"/>
</dbReference>
<organism evidence="3 4">
    <name type="scientific">Vibrio jasicida</name>
    <dbReference type="NCBI Taxonomy" id="766224"/>
    <lineage>
        <taxon>Bacteria</taxon>
        <taxon>Pseudomonadati</taxon>
        <taxon>Pseudomonadota</taxon>
        <taxon>Gammaproteobacteria</taxon>
        <taxon>Vibrionales</taxon>
        <taxon>Vibrionaceae</taxon>
        <taxon>Vibrio</taxon>
    </lineage>
</organism>
<dbReference type="Pfam" id="PF07508">
    <property type="entry name" value="Recombinase"/>
    <property type="match status" value="1"/>
</dbReference>
<evidence type="ECO:0000313" key="4">
    <source>
        <dbReference type="Proteomes" id="UP001295462"/>
    </source>
</evidence>
<dbReference type="InterPro" id="IPR050639">
    <property type="entry name" value="SSR_resolvase"/>
</dbReference>
<dbReference type="Pfam" id="PF13408">
    <property type="entry name" value="Zn_ribbon_recom"/>
    <property type="match status" value="1"/>
</dbReference>
<dbReference type="InterPro" id="IPR036162">
    <property type="entry name" value="Resolvase-like_N_sf"/>
</dbReference>
<dbReference type="AlphaFoldDB" id="A0AAU9QXU6"/>
<evidence type="ECO:0000256" key="1">
    <source>
        <dbReference type="SAM" id="Coils"/>
    </source>
</evidence>
<keyword evidence="1" id="KW-0175">Coiled coil</keyword>
<evidence type="ECO:0000259" key="2">
    <source>
        <dbReference type="SMART" id="SM00857"/>
    </source>
</evidence>
<dbReference type="InterPro" id="IPR038109">
    <property type="entry name" value="DNA_bind_recomb_sf"/>
</dbReference>
<feature type="coiled-coil region" evidence="1">
    <location>
        <begin position="493"/>
        <end position="520"/>
    </location>
</feature>
<dbReference type="CDD" id="cd00338">
    <property type="entry name" value="Ser_Recombinase"/>
    <property type="match status" value="1"/>
</dbReference>
<dbReference type="PANTHER" id="PTHR30461">
    <property type="entry name" value="DNA-INVERTASE FROM LAMBDOID PROPHAGE"/>
    <property type="match status" value="1"/>
</dbReference>
<name>A0AAU9QXU6_9VIBR</name>
<reference evidence="3" key="1">
    <citation type="submission" date="2022-01" db="EMBL/GenBank/DDBJ databases">
        <authorList>
            <person name="Lagorce A."/>
        </authorList>
    </citation>
    <scope>NUCLEOTIDE SEQUENCE</scope>
    <source>
        <strain evidence="3">Th15_F1_A12</strain>
    </source>
</reference>
<accession>A0AAU9QXU6</accession>
<sequence length="652" mass="75814">MFDYDKTRFDGICIPYSRFSTTEQDKVGRKSLERQLEEAKRYARENNLYINEELIFADKGVSGFAKQGRLSKTFEKGQMSLMLEVLEDVPIEERENIYLCFHAFDRFSRQHPEVAYEQFTKILKRGFNIVTTIDDCVFSSKEDNLESMLISIIKMSSAHYESEVKSAYVSDAHKRRRDALEYLYNHPTQKGKHKHIGLKQSTTPRWIIETDTIYEFVGEDGEIKKDSFSRFSVDEAKAEIINQIFDWKIQGYGHTKICQMLNQRKVPTFEDGNCRKAKKWHTFAISNLFQNKSTIGTFILKTVVDEEYYCEDEGIFKTRSKKTEATSELENYFPAVVSVEKYEAALRAIESNKTSNKTSKSEDKTHVFSQVMKCTCGSRMVFKGTKKTGKNKKVDWFEYLRCERAILKDGCDAENIIYKDFENAFLRFATAIDYKVFSSTQAKLKAKLKRIKLKQTRLSNEKSKLLLSASGLKKTFESIVSQNLDATLLLESISKNEQSLEALQSEIAKIEEQVERIEKEYEHSGKPIDKRTIKRELKSDEYSQRLVMRRTLNEQLKRNIVHMEVCSTKLLKFVIVCFDDYVVRTYAYQDEFASDLMYNTIKINIENLDESEAYNLIVKIVKAVQVSLSGRNGVITNQDLKNYLSEIKEKEL</sequence>
<dbReference type="GO" id="GO:0003677">
    <property type="term" value="F:DNA binding"/>
    <property type="evidence" value="ECO:0007669"/>
    <property type="project" value="InterPro"/>
</dbReference>
<dbReference type="EMBL" id="CAKMUD010000149">
    <property type="protein sequence ID" value="CAH1603939.1"/>
    <property type="molecule type" value="Genomic_DNA"/>
</dbReference>
<dbReference type="RefSeq" id="WP_409588108.1">
    <property type="nucleotide sequence ID" value="NZ_CAKMTZ010000002.1"/>
</dbReference>
<evidence type="ECO:0000313" key="3">
    <source>
        <dbReference type="EMBL" id="CAH1603939.1"/>
    </source>
</evidence>
<dbReference type="Pfam" id="PF00239">
    <property type="entry name" value="Resolvase"/>
    <property type="match status" value="1"/>
</dbReference>